<proteinExistence type="predicted"/>
<reference evidence="1" key="1">
    <citation type="submission" date="2023-07" db="EMBL/GenBank/DDBJ databases">
        <title>Sorghum-associated microbial communities from plants grown in Nebraska, USA.</title>
        <authorList>
            <person name="Schachtman D."/>
        </authorList>
    </citation>
    <scope>NUCLEOTIDE SEQUENCE</scope>
    <source>
        <strain evidence="1">DS2795</strain>
    </source>
</reference>
<protein>
    <submittedName>
        <fullName evidence="1">Uncharacterized protein (DUF1810 family)</fullName>
    </submittedName>
</protein>
<gene>
    <name evidence="1" type="ORF">J2W25_001187</name>
</gene>
<dbReference type="EMBL" id="JAUSRR010000002">
    <property type="protein sequence ID" value="MDP9922172.1"/>
    <property type="molecule type" value="Genomic_DNA"/>
</dbReference>
<evidence type="ECO:0000313" key="1">
    <source>
        <dbReference type="EMBL" id="MDP9922172.1"/>
    </source>
</evidence>
<dbReference type="Gene3D" id="1.25.40.380">
    <property type="entry name" value="Protein of unknown function DUF1810"/>
    <property type="match status" value="1"/>
</dbReference>
<dbReference type="PIRSF" id="PIRSF008546">
    <property type="entry name" value="UCP008546"/>
    <property type="match status" value="1"/>
</dbReference>
<dbReference type="InterPro" id="IPR036287">
    <property type="entry name" value="Rv1873-like_sf"/>
</dbReference>
<organism evidence="1 2">
    <name type="scientific">Variovorax boronicumulans</name>
    <dbReference type="NCBI Taxonomy" id="436515"/>
    <lineage>
        <taxon>Bacteria</taxon>
        <taxon>Pseudomonadati</taxon>
        <taxon>Pseudomonadota</taxon>
        <taxon>Betaproteobacteria</taxon>
        <taxon>Burkholderiales</taxon>
        <taxon>Comamonadaceae</taxon>
        <taxon>Variovorax</taxon>
    </lineage>
</organism>
<dbReference type="RefSeq" id="WP_307636025.1">
    <property type="nucleotide sequence ID" value="NZ_JAUSRR010000002.1"/>
</dbReference>
<dbReference type="SUPFAM" id="SSF140736">
    <property type="entry name" value="Rv1873-like"/>
    <property type="match status" value="1"/>
</dbReference>
<evidence type="ECO:0000313" key="2">
    <source>
        <dbReference type="Proteomes" id="UP001244295"/>
    </source>
</evidence>
<dbReference type="AlphaFoldDB" id="A0AAW8DSL4"/>
<name>A0AAW8DSL4_9BURK</name>
<sequence length="142" mass="15816">MTIDWHLERFVAAQEPVYAQVCAELAAGRKRTHWMWFVFPQLKALGRSATAQFFGLDGAAEATAYWQHAVLGERLRHCAELVRALPGRDAHQVFGSPDDLKLRSCMTLFEIVAPEAPVFGDVLVQYFNGARDDATIALVRAA</sequence>
<dbReference type="Proteomes" id="UP001244295">
    <property type="component" value="Unassembled WGS sequence"/>
</dbReference>
<dbReference type="Pfam" id="PF08837">
    <property type="entry name" value="DUF1810"/>
    <property type="match status" value="1"/>
</dbReference>
<accession>A0AAW8DSL4</accession>
<comment type="caution">
    <text evidence="1">The sequence shown here is derived from an EMBL/GenBank/DDBJ whole genome shotgun (WGS) entry which is preliminary data.</text>
</comment>
<dbReference type="InterPro" id="IPR014937">
    <property type="entry name" value="DUF1810"/>
</dbReference>